<dbReference type="GO" id="GO:0004497">
    <property type="term" value="F:monooxygenase activity"/>
    <property type="evidence" value="ECO:0007669"/>
    <property type="project" value="UniProtKB-KW"/>
</dbReference>
<dbReference type="InterPro" id="IPR014910">
    <property type="entry name" value="YdhR"/>
</dbReference>
<dbReference type="EC" id="1.-.-.-" evidence="1"/>
<dbReference type="OrthoDB" id="1440627at2"/>
<sequence>MVILQVDFDYKGGYDEDMFKECENLAKSIACEPGFMWKIWTQNKEKNTSGGIYAFESKDDAQKYIKMHLSRLEKSGLASNFRYEIFETNEKLSAITNFPPKS</sequence>
<keyword evidence="1" id="KW-0560">Oxidoreductase</keyword>
<dbReference type="RefSeq" id="WP_075493339.1">
    <property type="nucleotide sequence ID" value="NZ_CP053844.1"/>
</dbReference>
<dbReference type="PANTHER" id="PTHR39169">
    <property type="match status" value="1"/>
</dbReference>
<dbReference type="SUPFAM" id="SSF54909">
    <property type="entry name" value="Dimeric alpha+beta barrel"/>
    <property type="match status" value="1"/>
</dbReference>
<proteinExistence type="predicted"/>
<protein>
    <submittedName>
        <fullName evidence="1">Putative monooxygenase ydhR</fullName>
        <ecNumber evidence="1">1.-.-.-</ecNumber>
    </submittedName>
</protein>
<accession>A0A128EG66</accession>
<dbReference type="NCBIfam" id="NF008333">
    <property type="entry name" value="PRK11118.1"/>
    <property type="match status" value="1"/>
</dbReference>
<dbReference type="EMBL" id="FIZP01000002">
    <property type="protein sequence ID" value="CZE47248.1"/>
    <property type="molecule type" value="Genomic_DNA"/>
</dbReference>
<gene>
    <name evidence="1" type="primary">ydhR</name>
    <name evidence="1" type="ORF">ERS672216_00799</name>
</gene>
<dbReference type="Gene3D" id="3.30.70.100">
    <property type="match status" value="1"/>
</dbReference>
<dbReference type="Proteomes" id="UP000069632">
    <property type="component" value="Unassembled WGS sequence"/>
</dbReference>
<organism evidence="1 2">
    <name type="scientific">Campylobacter geochelonis</name>
    <dbReference type="NCBI Taxonomy" id="1780362"/>
    <lineage>
        <taxon>Bacteria</taxon>
        <taxon>Pseudomonadati</taxon>
        <taxon>Campylobacterota</taxon>
        <taxon>Epsilonproteobacteria</taxon>
        <taxon>Campylobacterales</taxon>
        <taxon>Campylobacteraceae</taxon>
        <taxon>Campylobacter</taxon>
    </lineage>
</organism>
<evidence type="ECO:0000313" key="2">
    <source>
        <dbReference type="Proteomes" id="UP000069632"/>
    </source>
</evidence>
<name>A0A128EG66_9BACT</name>
<reference evidence="1 2" key="1">
    <citation type="submission" date="2016-02" db="EMBL/GenBank/DDBJ databases">
        <authorList>
            <consortium name="Pathogen Informatics"/>
        </authorList>
    </citation>
    <scope>NUCLEOTIDE SEQUENCE [LARGE SCALE GENOMIC DNA]</scope>
    <source>
        <strain evidence="1 2">RC20</strain>
    </source>
</reference>
<keyword evidence="1" id="KW-0503">Monooxygenase</keyword>
<dbReference type="InterPro" id="IPR011008">
    <property type="entry name" value="Dimeric_a/b-barrel"/>
</dbReference>
<keyword evidence="2" id="KW-1185">Reference proteome</keyword>
<dbReference type="Pfam" id="PF08803">
    <property type="entry name" value="ydhR"/>
    <property type="match status" value="1"/>
</dbReference>
<dbReference type="PANTHER" id="PTHR39169:SF1">
    <property type="entry name" value="MONOOXYGENASE YDHR-RELATED"/>
    <property type="match status" value="1"/>
</dbReference>
<evidence type="ECO:0000313" key="1">
    <source>
        <dbReference type="EMBL" id="CZE47248.1"/>
    </source>
</evidence>
<dbReference type="AlphaFoldDB" id="A0A128EG66"/>